<feature type="signal peptide" evidence="1">
    <location>
        <begin position="1"/>
        <end position="22"/>
    </location>
</feature>
<evidence type="ECO:0000313" key="3">
    <source>
        <dbReference type="Proteomes" id="UP001185092"/>
    </source>
</evidence>
<protein>
    <submittedName>
        <fullName evidence="2">Uncharacterized protein</fullName>
    </submittedName>
</protein>
<dbReference type="Proteomes" id="UP001185092">
    <property type="component" value="Unassembled WGS sequence"/>
</dbReference>
<reference evidence="2" key="1">
    <citation type="submission" date="2023-07" db="EMBL/GenBank/DDBJ databases">
        <title>Genomic Encyclopedia of Type Strains, Phase IV (KMG-IV): sequencing the most valuable type-strain genomes for metagenomic binning, comparative biology and taxonomic classification.</title>
        <authorList>
            <person name="Goeker M."/>
        </authorList>
    </citation>
    <scope>NUCLEOTIDE SEQUENCE</scope>
    <source>
        <strain evidence="2">DSM 26174</strain>
    </source>
</reference>
<organism evidence="2 3">
    <name type="scientific">Aureibacter tunicatorum</name>
    <dbReference type="NCBI Taxonomy" id="866807"/>
    <lineage>
        <taxon>Bacteria</taxon>
        <taxon>Pseudomonadati</taxon>
        <taxon>Bacteroidota</taxon>
        <taxon>Cytophagia</taxon>
        <taxon>Cytophagales</taxon>
        <taxon>Persicobacteraceae</taxon>
        <taxon>Aureibacter</taxon>
    </lineage>
</organism>
<comment type="caution">
    <text evidence="2">The sequence shown here is derived from an EMBL/GenBank/DDBJ whole genome shotgun (WGS) entry which is preliminary data.</text>
</comment>
<keyword evidence="1" id="KW-0732">Signal</keyword>
<proteinExistence type="predicted"/>
<dbReference type="PROSITE" id="PS51257">
    <property type="entry name" value="PROKAR_LIPOPROTEIN"/>
    <property type="match status" value="1"/>
</dbReference>
<gene>
    <name evidence="2" type="ORF">HNQ88_000036</name>
</gene>
<evidence type="ECO:0000256" key="1">
    <source>
        <dbReference type="SAM" id="SignalP"/>
    </source>
</evidence>
<evidence type="ECO:0000313" key="2">
    <source>
        <dbReference type="EMBL" id="MDR6237060.1"/>
    </source>
</evidence>
<dbReference type="EMBL" id="JAVDQD010000001">
    <property type="protein sequence ID" value="MDR6237060.1"/>
    <property type="molecule type" value="Genomic_DNA"/>
</dbReference>
<name>A0AAE3XJF5_9BACT</name>
<sequence>MKKQFLLIAALASLLFSACSNEGVEESIDLASQTADASLVPVPVKSTCPCDNEPPISTQMVTINGAPEYASPGDIIRLTYFSGYPNVTKVVWKVNGVVNSDIGDDGSVYYASAGISSSRELIREPGYIFPKYGDVCVELILTYANGAVRSASKKIKNKNGLIGIDPIPVPPVPVCNCDPNRIVVGISIIGPSIAKPGQKLMFSYYLADLSVKKLFWKVNGKTVKTETPILGPEGVKTDLFEYIMPKSGDICIELIAVYKDKKISACKIVEEDKLLQHF</sequence>
<dbReference type="RefSeq" id="WP_309936494.1">
    <property type="nucleotide sequence ID" value="NZ_AP025305.1"/>
</dbReference>
<accession>A0AAE3XJF5</accession>
<feature type="chain" id="PRO_5042218774" evidence="1">
    <location>
        <begin position="23"/>
        <end position="278"/>
    </location>
</feature>
<keyword evidence="3" id="KW-1185">Reference proteome</keyword>
<dbReference type="AlphaFoldDB" id="A0AAE3XJF5"/>